<keyword evidence="16" id="KW-0594">Phospholipid biosynthesis</keyword>
<keyword evidence="10" id="KW-0548">Nucleotidyltransferase</keyword>
<dbReference type="EC" id="2.7.7.41" evidence="6"/>
<keyword evidence="17" id="KW-1208">Phospholipid metabolism</keyword>
<comment type="similarity">
    <text evidence="5">Belongs to the TAM41 family.</text>
</comment>
<keyword evidence="21" id="KW-1185">Reference proteome</keyword>
<dbReference type="PIRSF" id="PIRSF028840">
    <property type="entry name" value="Mmp37"/>
    <property type="match status" value="1"/>
</dbReference>
<dbReference type="Pfam" id="PF09139">
    <property type="entry name" value="Tam41_Mmp37"/>
    <property type="match status" value="1"/>
</dbReference>
<evidence type="ECO:0000256" key="18">
    <source>
        <dbReference type="ARBA" id="ARBA00029893"/>
    </source>
</evidence>
<evidence type="ECO:0000313" key="20">
    <source>
        <dbReference type="EMBL" id="EGW32128.1"/>
    </source>
</evidence>
<dbReference type="OrthoDB" id="341477at2759"/>
<dbReference type="OMA" id="HAENMHR"/>
<keyword evidence="14" id="KW-0496">Mitochondrion</keyword>
<organism evidence="21">
    <name type="scientific">Spathaspora passalidarum (strain NRRL Y-27907 / 11-Y1)</name>
    <dbReference type="NCBI Taxonomy" id="619300"/>
    <lineage>
        <taxon>Eukaryota</taxon>
        <taxon>Fungi</taxon>
        <taxon>Dikarya</taxon>
        <taxon>Ascomycota</taxon>
        <taxon>Saccharomycotina</taxon>
        <taxon>Pichiomycetes</taxon>
        <taxon>Debaryomycetaceae</taxon>
        <taxon>Spathaspora</taxon>
    </lineage>
</organism>
<name>G3APF1_SPAPN</name>
<comment type="subcellular location">
    <subcellularLocation>
        <location evidence="2">Mitochondrion inner membrane</location>
        <topology evidence="2">Peripheral membrane protein</topology>
        <orientation evidence="2">Matrix side</orientation>
    </subcellularLocation>
</comment>
<comment type="pathway">
    <text evidence="3">Phospholipid metabolism; CDP-diacylglycerol biosynthesis; CDP-diacylglycerol from sn-glycerol 3-phosphate: step 3/3.</text>
</comment>
<evidence type="ECO:0000256" key="7">
    <source>
        <dbReference type="ARBA" id="ARBA00018337"/>
    </source>
</evidence>
<dbReference type="GO" id="GO:0004605">
    <property type="term" value="F:phosphatidate cytidylyltransferase activity"/>
    <property type="evidence" value="ECO:0007669"/>
    <property type="project" value="UniProtKB-EC"/>
</dbReference>
<gene>
    <name evidence="20" type="ORF">SPAPADRAFT_71621</name>
</gene>
<evidence type="ECO:0000256" key="17">
    <source>
        <dbReference type="ARBA" id="ARBA00023264"/>
    </source>
</evidence>
<evidence type="ECO:0000313" key="21">
    <source>
        <dbReference type="Proteomes" id="UP000000709"/>
    </source>
</evidence>
<dbReference type="HOGENOM" id="CLU_030279_1_1_1"/>
<dbReference type="GeneID" id="18875388"/>
<dbReference type="FunCoup" id="G3APF1">
    <property type="interactions" value="351"/>
</dbReference>
<accession>G3APF1</accession>
<keyword evidence="13" id="KW-0443">Lipid metabolism</keyword>
<dbReference type="GO" id="GO:0005743">
    <property type="term" value="C:mitochondrial inner membrane"/>
    <property type="evidence" value="ECO:0007669"/>
    <property type="project" value="UniProtKB-SubCell"/>
</dbReference>
<keyword evidence="15" id="KW-0472">Membrane</keyword>
<feature type="compositionally biased region" description="Low complexity" evidence="19">
    <location>
        <begin position="114"/>
        <end position="138"/>
    </location>
</feature>
<evidence type="ECO:0000256" key="3">
    <source>
        <dbReference type="ARBA" id="ARBA00005119"/>
    </source>
</evidence>
<evidence type="ECO:0000256" key="2">
    <source>
        <dbReference type="ARBA" id="ARBA00004443"/>
    </source>
</evidence>
<dbReference type="Proteomes" id="UP000000709">
    <property type="component" value="Unassembled WGS sequence"/>
</dbReference>
<evidence type="ECO:0000256" key="15">
    <source>
        <dbReference type="ARBA" id="ARBA00023136"/>
    </source>
</evidence>
<dbReference type="AlphaFoldDB" id="G3APF1"/>
<comment type="cofactor">
    <cofactor evidence="1">
        <name>Mg(2+)</name>
        <dbReference type="ChEBI" id="CHEBI:18420"/>
    </cofactor>
</comment>
<evidence type="ECO:0000256" key="6">
    <source>
        <dbReference type="ARBA" id="ARBA00012487"/>
    </source>
</evidence>
<evidence type="ECO:0000256" key="9">
    <source>
        <dbReference type="ARBA" id="ARBA00022679"/>
    </source>
</evidence>
<reference evidence="20 21" key="1">
    <citation type="journal article" date="2011" name="Proc. Natl. Acad. Sci. U.S.A.">
        <title>Comparative genomics of xylose-fermenting fungi for enhanced biofuel production.</title>
        <authorList>
            <person name="Wohlbach D.J."/>
            <person name="Kuo A."/>
            <person name="Sato T.K."/>
            <person name="Potts K.M."/>
            <person name="Salamov A.A."/>
            <person name="LaButti K.M."/>
            <person name="Sun H."/>
            <person name="Clum A."/>
            <person name="Pangilinan J.L."/>
            <person name="Lindquist E.A."/>
            <person name="Lucas S."/>
            <person name="Lapidus A."/>
            <person name="Jin M."/>
            <person name="Gunawan C."/>
            <person name="Balan V."/>
            <person name="Dale B.E."/>
            <person name="Jeffries T.W."/>
            <person name="Zinkel R."/>
            <person name="Barry K.W."/>
            <person name="Grigoriev I.V."/>
            <person name="Gasch A.P."/>
        </authorList>
    </citation>
    <scope>NUCLEOTIDE SEQUENCE [LARGE SCALE GENOMIC DNA]</scope>
    <source>
        <strain evidence="21">NRRL Y-27907 / 11-Y1</strain>
    </source>
</reference>
<comment type="pathway">
    <text evidence="4">Lipid metabolism.</text>
</comment>
<dbReference type="PANTHER" id="PTHR13619">
    <property type="entry name" value="PHOSPHATIDATE CYTIDYLYLTRANSFERASE, MITOCHONDRIAL"/>
    <property type="match status" value="1"/>
</dbReference>
<evidence type="ECO:0000256" key="16">
    <source>
        <dbReference type="ARBA" id="ARBA00023209"/>
    </source>
</evidence>
<proteinExistence type="inferred from homology"/>
<dbReference type="RefSeq" id="XP_007375404.1">
    <property type="nucleotide sequence ID" value="XM_007375342.1"/>
</dbReference>
<keyword evidence="12" id="KW-0460">Magnesium</keyword>
<evidence type="ECO:0000256" key="14">
    <source>
        <dbReference type="ARBA" id="ARBA00023128"/>
    </source>
</evidence>
<dbReference type="UniPathway" id="UPA00557">
    <property type="reaction ID" value="UER00614"/>
</dbReference>
<dbReference type="PANTHER" id="PTHR13619:SF0">
    <property type="entry name" value="PHOSPHATIDATE CYTIDYLYLTRANSFERASE, MITOCHONDRIAL"/>
    <property type="match status" value="1"/>
</dbReference>
<dbReference type="KEGG" id="spaa:SPAPADRAFT_71621"/>
<protein>
    <recommendedName>
        <fullName evidence="7">Phosphatidate cytidylyltransferase, mitochondrial</fullName>
        <ecNumber evidence="6">2.7.7.41</ecNumber>
    </recommendedName>
    <alternativeName>
        <fullName evidence="18">CDP-diacylglycerol synthase</fullName>
    </alternativeName>
</protein>
<evidence type="ECO:0000256" key="19">
    <source>
        <dbReference type="SAM" id="MobiDB-lite"/>
    </source>
</evidence>
<dbReference type="InParanoid" id="G3APF1"/>
<feature type="region of interest" description="Disordered" evidence="19">
    <location>
        <begin position="113"/>
        <end position="138"/>
    </location>
</feature>
<keyword evidence="8" id="KW-0444">Lipid biosynthesis</keyword>
<sequence length="423" mass="48491">MLTRCYISPIKHQYKLQLIKPTTTPPITFAPSTTPYSDKYYQPIISEGSSGFSKLIIPKDFRATNQELTPDETFINRQHELEEIVKTFNAPIDVSIGYGSGILPQDGYDLPKVSGTSAPASSTSSGGSSTTTTTTTTTTSSSQQLDFIHIVPDSHEFHRVNLQQNRSHYSFKSLSIINFIQGTGIYFNPFISINNKLIKYGIISTENALLDLCDWNSLYFAGRLQKPVNIIEDQDTRIKFLNQYNLKNAMTVSIILIQKGQFTELELYEQITRLSYLGDFRMKIGGENPNKVKNIVNKQFTHFKKLYEPILQFFIHNNYLIILDNDPVNKTFKKNLNTNNKIRLISTLPHQFRNQLYQQYYDKSIKYIAKDNDLPKHITKIISRTIQISSIKQAIRGVFTAGLFKSVKYAWAKQVKYWQGKKT</sequence>
<evidence type="ECO:0000256" key="1">
    <source>
        <dbReference type="ARBA" id="ARBA00001946"/>
    </source>
</evidence>
<dbReference type="eggNOG" id="KOG2986">
    <property type="taxonomic scope" value="Eukaryota"/>
</dbReference>
<keyword evidence="9" id="KW-0808">Transferase</keyword>
<dbReference type="InterPro" id="IPR015222">
    <property type="entry name" value="Tam41"/>
</dbReference>
<dbReference type="GO" id="GO:0032049">
    <property type="term" value="P:cardiolipin biosynthetic process"/>
    <property type="evidence" value="ECO:0007669"/>
    <property type="project" value="InterPro"/>
</dbReference>
<keyword evidence="11" id="KW-0999">Mitochondrion inner membrane</keyword>
<evidence type="ECO:0000256" key="4">
    <source>
        <dbReference type="ARBA" id="ARBA00005189"/>
    </source>
</evidence>
<dbReference type="STRING" id="619300.G3APF1"/>
<evidence type="ECO:0000256" key="11">
    <source>
        <dbReference type="ARBA" id="ARBA00022792"/>
    </source>
</evidence>
<evidence type="ECO:0000256" key="5">
    <source>
        <dbReference type="ARBA" id="ARBA00005458"/>
    </source>
</evidence>
<dbReference type="EMBL" id="GL996502">
    <property type="protein sequence ID" value="EGW32128.1"/>
    <property type="molecule type" value="Genomic_DNA"/>
</dbReference>
<evidence type="ECO:0000256" key="12">
    <source>
        <dbReference type="ARBA" id="ARBA00022842"/>
    </source>
</evidence>
<evidence type="ECO:0000256" key="8">
    <source>
        <dbReference type="ARBA" id="ARBA00022516"/>
    </source>
</evidence>
<evidence type="ECO:0000256" key="13">
    <source>
        <dbReference type="ARBA" id="ARBA00023098"/>
    </source>
</evidence>
<evidence type="ECO:0000256" key="10">
    <source>
        <dbReference type="ARBA" id="ARBA00022695"/>
    </source>
</evidence>
<dbReference type="GO" id="GO:0016024">
    <property type="term" value="P:CDP-diacylglycerol biosynthetic process"/>
    <property type="evidence" value="ECO:0007669"/>
    <property type="project" value="UniProtKB-UniPathway"/>
</dbReference>